<feature type="non-terminal residue" evidence="2">
    <location>
        <position position="1"/>
    </location>
</feature>
<dbReference type="EMBL" id="AP014962">
    <property type="protein sequence ID" value="BAS99537.1"/>
    <property type="molecule type" value="Genomic_DNA"/>
</dbReference>
<dbReference type="Proteomes" id="UP000059680">
    <property type="component" value="Chromosome 6"/>
</dbReference>
<dbReference type="EMBL" id="AP014962">
    <property type="protein sequence ID" value="BAS99532.1"/>
    <property type="molecule type" value="Genomic_DNA"/>
</dbReference>
<dbReference type="Gramene" id="Os06t0720301-00">
    <property type="protein sequence ID" value="Os06t0720301-00"/>
    <property type="gene ID" value="Os06g0720301"/>
</dbReference>
<proteinExistence type="predicted"/>
<keyword evidence="3" id="KW-1185">Reference proteome</keyword>
<reference evidence="2" key="2">
    <citation type="journal article" date="2013" name="Plant Cell Physiol.">
        <title>Rice Annotation Project Database (RAP-DB): an integrative and interactive database for rice genomics.</title>
        <authorList>
            <person name="Sakai H."/>
            <person name="Lee S.S."/>
            <person name="Tanaka T."/>
            <person name="Numa H."/>
            <person name="Kim J."/>
            <person name="Kawahara Y."/>
            <person name="Wakimoto H."/>
            <person name="Yang C.C."/>
            <person name="Iwamoto M."/>
            <person name="Abe T."/>
            <person name="Yamada Y."/>
            <person name="Muto A."/>
            <person name="Inokuchi H."/>
            <person name="Ikemura T."/>
            <person name="Matsumoto T."/>
            <person name="Sasaki T."/>
            <person name="Itoh T."/>
        </authorList>
    </citation>
    <scope>NUCLEOTIDE SEQUENCE</scope>
</reference>
<organism evidence="2 3">
    <name type="scientific">Oryza sativa subsp. japonica</name>
    <name type="common">Rice</name>
    <dbReference type="NCBI Taxonomy" id="39947"/>
    <lineage>
        <taxon>Eukaryota</taxon>
        <taxon>Viridiplantae</taxon>
        <taxon>Streptophyta</taxon>
        <taxon>Embryophyta</taxon>
        <taxon>Tracheophyta</taxon>
        <taxon>Spermatophyta</taxon>
        <taxon>Magnoliopsida</taxon>
        <taxon>Liliopsida</taxon>
        <taxon>Poales</taxon>
        <taxon>Poaceae</taxon>
        <taxon>BOP clade</taxon>
        <taxon>Oryzoideae</taxon>
        <taxon>Oryzeae</taxon>
        <taxon>Oryzinae</taxon>
        <taxon>Oryza</taxon>
        <taxon>Oryza sativa</taxon>
    </lineage>
</organism>
<gene>
    <name evidence="1" type="ordered locus">Os06g0719900</name>
    <name evidence="2" type="ordered locus">Os06g0720301</name>
    <name evidence="1" type="ORF">OSNPB_060719900</name>
    <name evidence="2" type="ORF">OSNPB_060720301</name>
</gene>
<sequence>PRQGRIQEHSDEIRCGLWRTKHAGRWRWFSASTHSPPTCRPSVIVGAKPMVASR</sequence>
<evidence type="ECO:0000313" key="3">
    <source>
        <dbReference type="Proteomes" id="UP000059680"/>
    </source>
</evidence>
<evidence type="ECO:0000313" key="2">
    <source>
        <dbReference type="EMBL" id="BAS99537.1"/>
    </source>
</evidence>
<reference evidence="2" key="4">
    <citation type="submission" date="2015-10" db="EMBL/GenBank/DDBJ databases">
        <authorList>
            <person name="Sakai H."/>
            <person name="Kawahara Y."/>
            <person name="Matsumoto T."/>
            <person name="Buell C.R."/>
            <person name="Itoh T."/>
        </authorList>
    </citation>
    <scope>NUCLEOTIDE SEQUENCE</scope>
</reference>
<dbReference type="Gramene" id="Os06t0719900-00">
    <property type="protein sequence ID" value="Os06t0719900-00"/>
    <property type="gene ID" value="Os06g0719900"/>
</dbReference>
<accession>A0A0N7KMR3</accession>
<dbReference type="InParanoid" id="A0A0N7KMR3"/>
<protein>
    <submittedName>
        <fullName evidence="1">Os06g0719900 protein</fullName>
    </submittedName>
    <submittedName>
        <fullName evidence="2">Os06g0720301 protein</fullName>
    </submittedName>
</protein>
<reference evidence="3" key="1">
    <citation type="journal article" date="2005" name="Nature">
        <title>The map-based sequence of the rice genome.</title>
        <authorList>
            <consortium name="International rice genome sequencing project (IRGSP)"/>
            <person name="Matsumoto T."/>
            <person name="Wu J."/>
            <person name="Kanamori H."/>
            <person name="Katayose Y."/>
            <person name="Fujisawa M."/>
            <person name="Namiki N."/>
            <person name="Mizuno H."/>
            <person name="Yamamoto K."/>
            <person name="Antonio B.A."/>
            <person name="Baba T."/>
            <person name="Sakata K."/>
            <person name="Nagamura Y."/>
            <person name="Aoki H."/>
            <person name="Arikawa K."/>
            <person name="Arita K."/>
            <person name="Bito T."/>
            <person name="Chiden Y."/>
            <person name="Fujitsuka N."/>
            <person name="Fukunaka R."/>
            <person name="Hamada M."/>
            <person name="Harada C."/>
            <person name="Hayashi A."/>
            <person name="Hijishita S."/>
            <person name="Honda M."/>
            <person name="Hosokawa S."/>
            <person name="Ichikawa Y."/>
            <person name="Idonuma A."/>
            <person name="Iijima M."/>
            <person name="Ikeda M."/>
            <person name="Ikeno M."/>
            <person name="Ito K."/>
            <person name="Ito S."/>
            <person name="Ito T."/>
            <person name="Ito Y."/>
            <person name="Ito Y."/>
            <person name="Iwabuchi A."/>
            <person name="Kamiya K."/>
            <person name="Karasawa W."/>
            <person name="Kurita K."/>
            <person name="Katagiri S."/>
            <person name="Kikuta A."/>
            <person name="Kobayashi H."/>
            <person name="Kobayashi N."/>
            <person name="Machita K."/>
            <person name="Maehara T."/>
            <person name="Masukawa M."/>
            <person name="Mizubayashi T."/>
            <person name="Mukai Y."/>
            <person name="Nagasaki H."/>
            <person name="Nagata Y."/>
            <person name="Naito S."/>
            <person name="Nakashima M."/>
            <person name="Nakama Y."/>
            <person name="Nakamichi Y."/>
            <person name="Nakamura M."/>
            <person name="Meguro A."/>
            <person name="Negishi M."/>
            <person name="Ohta I."/>
            <person name="Ohta T."/>
            <person name="Okamoto M."/>
            <person name="Ono N."/>
            <person name="Saji S."/>
            <person name="Sakaguchi M."/>
            <person name="Sakai K."/>
            <person name="Shibata M."/>
            <person name="Shimokawa T."/>
            <person name="Song J."/>
            <person name="Takazaki Y."/>
            <person name="Terasawa K."/>
            <person name="Tsugane M."/>
            <person name="Tsuji K."/>
            <person name="Ueda S."/>
            <person name="Waki K."/>
            <person name="Yamagata H."/>
            <person name="Yamamoto M."/>
            <person name="Yamamoto S."/>
            <person name="Yamane H."/>
            <person name="Yoshiki S."/>
            <person name="Yoshihara R."/>
            <person name="Yukawa K."/>
            <person name="Zhong H."/>
            <person name="Yano M."/>
            <person name="Yuan Q."/>
            <person name="Ouyang S."/>
            <person name="Liu J."/>
            <person name="Jones K.M."/>
            <person name="Gansberger K."/>
            <person name="Moffat K."/>
            <person name="Hill J."/>
            <person name="Bera J."/>
            <person name="Fadrosh D."/>
            <person name="Jin S."/>
            <person name="Johri S."/>
            <person name="Kim M."/>
            <person name="Overton L."/>
            <person name="Reardon M."/>
            <person name="Tsitrin T."/>
            <person name="Vuong H."/>
            <person name="Weaver B."/>
            <person name="Ciecko A."/>
            <person name="Tallon L."/>
            <person name="Jackson J."/>
            <person name="Pai G."/>
            <person name="Aken S.V."/>
            <person name="Utterback T."/>
            <person name="Reidmuller S."/>
            <person name="Feldblyum T."/>
            <person name="Hsiao J."/>
            <person name="Zismann V."/>
            <person name="Iobst S."/>
            <person name="de Vazeille A.R."/>
            <person name="Buell C.R."/>
            <person name="Ying K."/>
            <person name="Li Y."/>
            <person name="Lu T."/>
            <person name="Huang Y."/>
            <person name="Zhao Q."/>
            <person name="Feng Q."/>
            <person name="Zhang L."/>
            <person name="Zhu J."/>
            <person name="Weng Q."/>
            <person name="Mu J."/>
            <person name="Lu Y."/>
            <person name="Fan D."/>
            <person name="Liu Y."/>
            <person name="Guan J."/>
            <person name="Zhang Y."/>
            <person name="Yu S."/>
            <person name="Liu X."/>
            <person name="Zhang Y."/>
            <person name="Hong G."/>
            <person name="Han B."/>
            <person name="Choisne N."/>
            <person name="Demange N."/>
            <person name="Orjeda G."/>
            <person name="Samain S."/>
            <person name="Cattolico L."/>
            <person name="Pelletier E."/>
            <person name="Couloux A."/>
            <person name="Segurens B."/>
            <person name="Wincker P."/>
            <person name="D'Hont A."/>
            <person name="Scarpelli C."/>
            <person name="Weissenbach J."/>
            <person name="Salanoubat M."/>
            <person name="Quetier F."/>
            <person name="Yu Y."/>
            <person name="Kim H.R."/>
            <person name="Rambo T."/>
            <person name="Currie J."/>
            <person name="Collura K."/>
            <person name="Luo M."/>
            <person name="Yang T."/>
            <person name="Ammiraju J.S.S."/>
            <person name="Engler F."/>
            <person name="Soderlund C."/>
            <person name="Wing R.A."/>
            <person name="Palmer L.E."/>
            <person name="de la Bastide M."/>
            <person name="Spiegel L."/>
            <person name="Nascimento L."/>
            <person name="Zutavern T."/>
            <person name="O'Shaughnessy A."/>
            <person name="Dike S."/>
            <person name="Dedhia N."/>
            <person name="Preston R."/>
            <person name="Balija V."/>
            <person name="McCombie W.R."/>
            <person name="Chow T."/>
            <person name="Chen H."/>
            <person name="Chung M."/>
            <person name="Chen C."/>
            <person name="Shaw J."/>
            <person name="Wu H."/>
            <person name="Hsiao K."/>
            <person name="Chao Y."/>
            <person name="Chu M."/>
            <person name="Cheng C."/>
            <person name="Hour A."/>
            <person name="Lee P."/>
            <person name="Lin S."/>
            <person name="Lin Y."/>
            <person name="Liou J."/>
            <person name="Liu S."/>
            <person name="Hsing Y."/>
            <person name="Raghuvanshi S."/>
            <person name="Mohanty A."/>
            <person name="Bharti A.K."/>
            <person name="Gaur A."/>
            <person name="Gupta V."/>
            <person name="Kumar D."/>
            <person name="Ravi V."/>
            <person name="Vij S."/>
            <person name="Kapur A."/>
            <person name="Khurana P."/>
            <person name="Khurana P."/>
            <person name="Khurana J.P."/>
            <person name="Tyagi A.K."/>
            <person name="Gaikwad K."/>
            <person name="Singh A."/>
            <person name="Dalal V."/>
            <person name="Srivastava S."/>
            <person name="Dixit A."/>
            <person name="Pal A.K."/>
            <person name="Ghazi I.A."/>
            <person name="Yadav M."/>
            <person name="Pandit A."/>
            <person name="Bhargava A."/>
            <person name="Sureshbabu K."/>
            <person name="Batra K."/>
            <person name="Sharma T.R."/>
            <person name="Mohapatra T."/>
            <person name="Singh N.K."/>
            <person name="Messing J."/>
            <person name="Nelson A.B."/>
            <person name="Fuks G."/>
            <person name="Kavchok S."/>
            <person name="Keizer G."/>
            <person name="Linton E."/>
            <person name="Llaca V."/>
            <person name="Song R."/>
            <person name="Tanyolac B."/>
            <person name="Young S."/>
            <person name="Ho-Il K."/>
            <person name="Hahn J.H."/>
            <person name="Sangsakoo G."/>
            <person name="Vanavichit A."/>
            <person name="de Mattos Luiz.A.T."/>
            <person name="Zimmer P.D."/>
            <person name="Malone G."/>
            <person name="Dellagostin O."/>
            <person name="de Oliveira A.C."/>
            <person name="Bevan M."/>
            <person name="Bancroft I."/>
            <person name="Minx P."/>
            <person name="Cordum H."/>
            <person name="Wilson R."/>
            <person name="Cheng Z."/>
            <person name="Jin W."/>
            <person name="Jiang J."/>
            <person name="Leong S.A."/>
            <person name="Iwama H."/>
            <person name="Gojobori T."/>
            <person name="Itoh T."/>
            <person name="Niimura Y."/>
            <person name="Fujii Y."/>
            <person name="Habara T."/>
            <person name="Sakai H."/>
            <person name="Sato Y."/>
            <person name="Wilson G."/>
            <person name="Kumar K."/>
            <person name="McCouch S."/>
            <person name="Juretic N."/>
            <person name="Hoen D."/>
            <person name="Wright S."/>
            <person name="Bruskiewich R."/>
            <person name="Bureau T."/>
            <person name="Miyao A."/>
            <person name="Hirochika H."/>
            <person name="Nishikawa T."/>
            <person name="Kadowaki K."/>
            <person name="Sugiura M."/>
            <person name="Burr B."/>
            <person name="Sasaki T."/>
        </authorList>
    </citation>
    <scope>NUCLEOTIDE SEQUENCE [LARGE SCALE GENOMIC DNA]</scope>
    <source>
        <strain evidence="3">cv. Nipponbare</strain>
    </source>
</reference>
<reference evidence="2 3" key="3">
    <citation type="journal article" date="2013" name="Rice">
        <title>Improvement of the Oryza sativa Nipponbare reference genome using next generation sequence and optical map data.</title>
        <authorList>
            <person name="Kawahara Y."/>
            <person name="de la Bastide M."/>
            <person name="Hamilton J.P."/>
            <person name="Kanamori H."/>
            <person name="McCombie W.R."/>
            <person name="Ouyang S."/>
            <person name="Schwartz D.C."/>
            <person name="Tanaka T."/>
            <person name="Wu J."/>
            <person name="Zhou S."/>
            <person name="Childs K.L."/>
            <person name="Davidson R.M."/>
            <person name="Lin H."/>
            <person name="Quesada-Ocampo L."/>
            <person name="Vaillancourt B."/>
            <person name="Sakai H."/>
            <person name="Lee S.S."/>
            <person name="Kim J."/>
            <person name="Numa H."/>
            <person name="Itoh T."/>
            <person name="Buell C.R."/>
            <person name="Matsumoto T."/>
        </authorList>
    </citation>
    <scope>NUCLEOTIDE SEQUENCE [LARGE SCALE GENOMIC DNA]</scope>
    <source>
        <strain evidence="3">cv. Nipponbare</strain>
    </source>
</reference>
<evidence type="ECO:0000313" key="1">
    <source>
        <dbReference type="EMBL" id="BAS99532.1"/>
    </source>
</evidence>
<name>A0A0N7KMR3_ORYSJ</name>
<dbReference type="AlphaFoldDB" id="A0A0N7KMR3"/>
<dbReference type="PaxDb" id="39947-A0A0N7KMR3"/>